<dbReference type="Proteomes" id="UP001151760">
    <property type="component" value="Unassembled WGS sequence"/>
</dbReference>
<feature type="domain" description="Retrovirus-related Pol polyprotein from transposon TNT 1-94-like beta-barrel" evidence="2">
    <location>
        <begin position="230"/>
        <end position="275"/>
    </location>
</feature>
<organism evidence="3 4">
    <name type="scientific">Tanacetum coccineum</name>
    <dbReference type="NCBI Taxonomy" id="301880"/>
    <lineage>
        <taxon>Eukaryota</taxon>
        <taxon>Viridiplantae</taxon>
        <taxon>Streptophyta</taxon>
        <taxon>Embryophyta</taxon>
        <taxon>Tracheophyta</taxon>
        <taxon>Spermatophyta</taxon>
        <taxon>Magnoliopsida</taxon>
        <taxon>eudicotyledons</taxon>
        <taxon>Gunneridae</taxon>
        <taxon>Pentapetalae</taxon>
        <taxon>asterids</taxon>
        <taxon>campanulids</taxon>
        <taxon>Asterales</taxon>
        <taxon>Asteraceae</taxon>
        <taxon>Asteroideae</taxon>
        <taxon>Anthemideae</taxon>
        <taxon>Anthemidinae</taxon>
        <taxon>Tanacetum</taxon>
    </lineage>
</organism>
<keyword evidence="4" id="KW-1185">Reference proteome</keyword>
<evidence type="ECO:0000256" key="1">
    <source>
        <dbReference type="SAM" id="Coils"/>
    </source>
</evidence>
<dbReference type="Pfam" id="PF22936">
    <property type="entry name" value="Pol_BBD"/>
    <property type="match status" value="1"/>
</dbReference>
<proteinExistence type="predicted"/>
<evidence type="ECO:0000313" key="3">
    <source>
        <dbReference type="EMBL" id="GJS92806.1"/>
    </source>
</evidence>
<evidence type="ECO:0000259" key="2">
    <source>
        <dbReference type="Pfam" id="PF22936"/>
    </source>
</evidence>
<evidence type="ECO:0000313" key="4">
    <source>
        <dbReference type="Proteomes" id="UP001151760"/>
    </source>
</evidence>
<name>A0ABQ4ZTX3_9ASTR</name>
<comment type="caution">
    <text evidence="3">The sequence shown here is derived from an EMBL/GenBank/DDBJ whole genome shotgun (WGS) entry which is preliminary data.</text>
</comment>
<keyword evidence="1" id="KW-0175">Coiled coil</keyword>
<accession>A0ABQ4ZTX3</accession>
<dbReference type="InterPro" id="IPR054722">
    <property type="entry name" value="PolX-like_BBD"/>
</dbReference>
<gene>
    <name evidence="3" type="ORF">Tco_0799774</name>
</gene>
<reference evidence="3" key="2">
    <citation type="submission" date="2022-01" db="EMBL/GenBank/DDBJ databases">
        <authorList>
            <person name="Yamashiro T."/>
            <person name="Shiraishi A."/>
            <person name="Satake H."/>
            <person name="Nakayama K."/>
        </authorList>
    </citation>
    <scope>NUCLEOTIDE SEQUENCE</scope>
</reference>
<feature type="coiled-coil region" evidence="1">
    <location>
        <begin position="48"/>
        <end position="87"/>
    </location>
</feature>
<protein>
    <recommendedName>
        <fullName evidence="2">Retrovirus-related Pol polyprotein from transposon TNT 1-94-like beta-barrel domain-containing protein</fullName>
    </recommendedName>
</protein>
<sequence length="280" mass="32295">MSDTIGVAINGLRTRIDKTLLEDKQRRWMYDSQNSLREFYKIDVIMMSASLSKNLKELKQELIEEKNELLKAELEKSSSDSKDIQANLLKRIKILKNDFKRSQAQSIDFEFKLQHQTEKMVCDVSWKSKLSTINDENGLNIKKDLDDLIEHVNQKTYTYADVHAQNQDLLITIFELKNKLQTIDKGKNVNTKFDKYETSGTLLCVTPLPKNIAVKAKRVSNTKVIQLVLWIVDSECSKHMTGNLQLLRNFVENFMGIVRFGNDHFATITGYGDYVHKASP</sequence>
<reference evidence="3" key="1">
    <citation type="journal article" date="2022" name="Int. J. Mol. Sci.">
        <title>Draft Genome of Tanacetum Coccineum: Genomic Comparison of Closely Related Tanacetum-Family Plants.</title>
        <authorList>
            <person name="Yamashiro T."/>
            <person name="Shiraishi A."/>
            <person name="Nakayama K."/>
            <person name="Satake H."/>
        </authorList>
    </citation>
    <scope>NUCLEOTIDE SEQUENCE</scope>
</reference>
<dbReference type="EMBL" id="BQNB010011609">
    <property type="protein sequence ID" value="GJS92806.1"/>
    <property type="molecule type" value="Genomic_DNA"/>
</dbReference>